<dbReference type="GO" id="GO:0016787">
    <property type="term" value="F:hydrolase activity"/>
    <property type="evidence" value="ECO:0007669"/>
    <property type="project" value="UniProtKB-KW"/>
</dbReference>
<dbReference type="AlphaFoldDB" id="A0A540VLM4"/>
<protein>
    <submittedName>
        <fullName evidence="3">Beta-lactamase family protein</fullName>
    </submittedName>
</protein>
<evidence type="ECO:0000313" key="4">
    <source>
        <dbReference type="Proteomes" id="UP000317371"/>
    </source>
</evidence>
<feature type="domain" description="Beta-lactamase-related" evidence="2">
    <location>
        <begin position="17"/>
        <end position="388"/>
    </location>
</feature>
<dbReference type="Proteomes" id="UP000317371">
    <property type="component" value="Unassembled WGS sequence"/>
</dbReference>
<name>A0A540VLM4_9CHLR</name>
<dbReference type="InterPro" id="IPR050789">
    <property type="entry name" value="Diverse_Enzym_Activities"/>
</dbReference>
<dbReference type="EMBL" id="VIGC01000002">
    <property type="protein sequence ID" value="TQE97658.1"/>
    <property type="molecule type" value="Genomic_DNA"/>
</dbReference>
<evidence type="ECO:0000256" key="1">
    <source>
        <dbReference type="ARBA" id="ARBA00022801"/>
    </source>
</evidence>
<dbReference type="FunCoup" id="A0A540VLM4">
    <property type="interactions" value="95"/>
</dbReference>
<comment type="caution">
    <text evidence="3">The sequence shown here is derived from an EMBL/GenBank/DDBJ whole genome shotgun (WGS) entry which is preliminary data.</text>
</comment>
<dbReference type="InterPro" id="IPR001466">
    <property type="entry name" value="Beta-lactam-related"/>
</dbReference>
<dbReference type="Gene3D" id="3.40.710.10">
    <property type="entry name" value="DD-peptidase/beta-lactamase superfamily"/>
    <property type="match status" value="1"/>
</dbReference>
<reference evidence="3 4" key="1">
    <citation type="submission" date="2019-06" db="EMBL/GenBank/DDBJ databases">
        <title>Genome sequence of Litorilinea aerophila BAA-2444.</title>
        <authorList>
            <person name="Maclea K.S."/>
            <person name="Maurais E.G."/>
            <person name="Iannazzi L.C."/>
        </authorList>
    </citation>
    <scope>NUCLEOTIDE SEQUENCE [LARGE SCALE GENOMIC DNA]</scope>
    <source>
        <strain evidence="3 4">ATCC BAA-2444</strain>
    </source>
</reference>
<dbReference type="PANTHER" id="PTHR43283">
    <property type="entry name" value="BETA-LACTAMASE-RELATED"/>
    <property type="match status" value="1"/>
</dbReference>
<proteinExistence type="predicted"/>
<dbReference type="RefSeq" id="WP_141608385.1">
    <property type="nucleotide sequence ID" value="NZ_VIGC02000002.1"/>
</dbReference>
<keyword evidence="1" id="KW-0378">Hydrolase</keyword>
<evidence type="ECO:0000259" key="2">
    <source>
        <dbReference type="Pfam" id="PF00144"/>
    </source>
</evidence>
<keyword evidence="4" id="KW-1185">Reference proteome</keyword>
<sequence length="404" mass="43809">MNFATLDRILQEAVPTVAPAVVCRVEQAGQLLYEGCYGWLNPMLKTQPVTPETLFDLASLTKLFTATACLRLHDAGKLALDQPLARWLPAFAGERPIGETEDPLEKVVQPPHPRWADKGPVDATTVTLRQLLTHTSGLPAWRSVYLACGPAPARGPAHRAEILRRQQAGLQALVQYPFAYPPGQSYLYSDIGLMLLGMALARCNDDVSLAETLAEWVMEPLGLQACFNPPVILWDQVAPTEYCPWRERRLRGEVHDENGAGLGGIAGHAGLFGTGADLCRLGRLYLAGGEGLLQPETVAESCRVQVEVDEPGAPLRTRLHAEPAAAIRRGLGWMLRSGAEPSCSLAFGPRSFGHTGFTGTSLWCDPDRELAVALLTNRVYHGRDPAAITRLRPAVHEAVIAALS</sequence>
<organism evidence="3 4">
    <name type="scientific">Litorilinea aerophila</name>
    <dbReference type="NCBI Taxonomy" id="1204385"/>
    <lineage>
        <taxon>Bacteria</taxon>
        <taxon>Bacillati</taxon>
        <taxon>Chloroflexota</taxon>
        <taxon>Caldilineae</taxon>
        <taxon>Caldilineales</taxon>
        <taxon>Caldilineaceae</taxon>
        <taxon>Litorilinea</taxon>
    </lineage>
</organism>
<dbReference type="SUPFAM" id="SSF56601">
    <property type="entry name" value="beta-lactamase/transpeptidase-like"/>
    <property type="match status" value="1"/>
</dbReference>
<evidence type="ECO:0000313" key="3">
    <source>
        <dbReference type="EMBL" id="TQE97658.1"/>
    </source>
</evidence>
<dbReference type="Pfam" id="PF00144">
    <property type="entry name" value="Beta-lactamase"/>
    <property type="match status" value="1"/>
</dbReference>
<dbReference type="InterPro" id="IPR012338">
    <property type="entry name" value="Beta-lactam/transpept-like"/>
</dbReference>
<dbReference type="PANTHER" id="PTHR43283:SF11">
    <property type="entry name" value="BETA-LACTAMASE-RELATED DOMAIN-CONTAINING PROTEIN"/>
    <property type="match status" value="1"/>
</dbReference>
<accession>A0A540VLM4</accession>
<dbReference type="InParanoid" id="A0A540VLM4"/>
<dbReference type="OrthoDB" id="9770183at2"/>
<gene>
    <name evidence="3" type="ORF">FKZ61_01950</name>
</gene>